<reference evidence="18 19" key="1">
    <citation type="submission" date="2018-06" db="EMBL/GenBank/DDBJ databases">
        <title>The draft genome sequences of strains SCU63 and S1.</title>
        <authorList>
            <person name="Gan L."/>
        </authorList>
    </citation>
    <scope>NUCLEOTIDE SEQUENCE [LARGE SCALE GENOMIC DNA]</scope>
    <source>
        <strain evidence="18 19">SCU63</strain>
    </source>
</reference>
<evidence type="ECO:0000256" key="11">
    <source>
        <dbReference type="SAM" id="MobiDB-lite"/>
    </source>
</evidence>
<gene>
    <name evidence="18" type="ORF">DP120_09805</name>
</gene>
<feature type="domain" description="Peptidase S8/S53" evidence="13">
    <location>
        <begin position="174"/>
        <end position="584"/>
    </location>
</feature>
<feature type="region of interest" description="Disordered" evidence="11">
    <location>
        <begin position="206"/>
        <end position="226"/>
    </location>
</feature>
<evidence type="ECO:0000313" key="18">
    <source>
        <dbReference type="EMBL" id="RAZ77765.1"/>
    </source>
</evidence>
<dbReference type="InterPro" id="IPR003137">
    <property type="entry name" value="PA_domain"/>
</dbReference>
<dbReference type="Proteomes" id="UP000251002">
    <property type="component" value="Unassembled WGS sequence"/>
</dbReference>
<keyword evidence="5 12" id="KW-0732">Signal</keyword>
<keyword evidence="4 9" id="KW-0645">Protease</keyword>
<evidence type="ECO:0000256" key="10">
    <source>
        <dbReference type="RuleBase" id="RU003355"/>
    </source>
</evidence>
<keyword evidence="2" id="KW-0134">Cell wall</keyword>
<dbReference type="Gene3D" id="3.40.50.200">
    <property type="entry name" value="Peptidase S8/S53 domain"/>
    <property type="match status" value="1"/>
</dbReference>
<evidence type="ECO:0000256" key="9">
    <source>
        <dbReference type="PROSITE-ProRule" id="PRU01240"/>
    </source>
</evidence>
<dbReference type="PRINTS" id="PR00723">
    <property type="entry name" value="SUBTILISIN"/>
</dbReference>
<dbReference type="Pfam" id="PF05922">
    <property type="entry name" value="Inhibitor_I9"/>
    <property type="match status" value="1"/>
</dbReference>
<name>A0A365KX72_9BACL</name>
<feature type="domain" description="Inhibitor I9" evidence="15">
    <location>
        <begin position="53"/>
        <end position="136"/>
    </location>
</feature>
<dbReference type="SUPFAM" id="SSF52743">
    <property type="entry name" value="Subtilisin-like"/>
    <property type="match status" value="1"/>
</dbReference>
<dbReference type="PROSITE" id="PS00138">
    <property type="entry name" value="SUBTILASE_SER"/>
    <property type="match status" value="1"/>
</dbReference>
<evidence type="ECO:0000256" key="6">
    <source>
        <dbReference type="ARBA" id="ARBA00022801"/>
    </source>
</evidence>
<dbReference type="PANTHER" id="PTHR43806">
    <property type="entry name" value="PEPTIDASE S8"/>
    <property type="match status" value="1"/>
</dbReference>
<dbReference type="InterPro" id="IPR013783">
    <property type="entry name" value="Ig-like_fold"/>
</dbReference>
<dbReference type="Gene3D" id="3.50.30.30">
    <property type="match status" value="1"/>
</dbReference>
<feature type="active site" description="Charge relay system" evidence="8 9">
    <location>
        <position position="227"/>
    </location>
</feature>
<feature type="domain" description="PA" evidence="14">
    <location>
        <begin position="392"/>
        <end position="459"/>
    </location>
</feature>
<dbReference type="Pfam" id="PF00082">
    <property type="entry name" value="Peptidase_S8"/>
    <property type="match status" value="1"/>
</dbReference>
<evidence type="ECO:0000256" key="1">
    <source>
        <dbReference type="ARBA" id="ARBA00011073"/>
    </source>
</evidence>
<feature type="domain" description="FlgD/Vpr Ig-like" evidence="17">
    <location>
        <begin position="717"/>
        <end position="786"/>
    </location>
</feature>
<dbReference type="PROSITE" id="PS00137">
    <property type="entry name" value="SUBTILASE_HIS"/>
    <property type="match status" value="1"/>
</dbReference>
<evidence type="ECO:0000256" key="2">
    <source>
        <dbReference type="ARBA" id="ARBA00022512"/>
    </source>
</evidence>
<dbReference type="InterPro" id="IPR036852">
    <property type="entry name" value="Peptidase_S8/S53_dom_sf"/>
</dbReference>
<organism evidence="18 19">
    <name type="scientific">Planococcus halotolerans</name>
    <dbReference type="NCBI Taxonomy" id="2233542"/>
    <lineage>
        <taxon>Bacteria</taxon>
        <taxon>Bacillati</taxon>
        <taxon>Bacillota</taxon>
        <taxon>Bacilli</taxon>
        <taxon>Bacillales</taxon>
        <taxon>Caryophanaceae</taxon>
        <taxon>Planococcus</taxon>
    </lineage>
</organism>
<dbReference type="InterPro" id="IPR000209">
    <property type="entry name" value="Peptidase_S8/S53_dom"/>
</dbReference>
<evidence type="ECO:0000256" key="5">
    <source>
        <dbReference type="ARBA" id="ARBA00022729"/>
    </source>
</evidence>
<evidence type="ECO:0000313" key="19">
    <source>
        <dbReference type="Proteomes" id="UP000251002"/>
    </source>
</evidence>
<dbReference type="AlphaFoldDB" id="A0A365KX72"/>
<evidence type="ECO:0000256" key="3">
    <source>
        <dbReference type="ARBA" id="ARBA00022525"/>
    </source>
</evidence>
<dbReference type="InterPro" id="IPR032879">
    <property type="entry name" value="FixG_C"/>
</dbReference>
<dbReference type="InterPro" id="IPR023827">
    <property type="entry name" value="Peptidase_S8_Asp-AS"/>
</dbReference>
<evidence type="ECO:0000256" key="12">
    <source>
        <dbReference type="SAM" id="SignalP"/>
    </source>
</evidence>
<feature type="domain" description="FixG C-terminal immunoglobulin-like" evidence="16">
    <location>
        <begin position="621"/>
        <end position="693"/>
    </location>
</feature>
<dbReference type="Pfam" id="PF02225">
    <property type="entry name" value="PA"/>
    <property type="match status" value="1"/>
</dbReference>
<dbReference type="InterPro" id="IPR010259">
    <property type="entry name" value="S8pro/Inhibitor_I9"/>
</dbReference>
<dbReference type="Gene3D" id="2.60.40.10">
    <property type="entry name" value="Immunoglobulins"/>
    <property type="match status" value="1"/>
</dbReference>
<dbReference type="InterPro" id="IPR015500">
    <property type="entry name" value="Peptidase_S8_subtilisin-rel"/>
</dbReference>
<feature type="chain" id="PRO_5016858218" evidence="12">
    <location>
        <begin position="29"/>
        <end position="801"/>
    </location>
</feature>
<dbReference type="Pfam" id="PF13860">
    <property type="entry name" value="FlgD_ig"/>
    <property type="match status" value="1"/>
</dbReference>
<dbReference type="InterPro" id="IPR046450">
    <property type="entry name" value="PA_dom_sf"/>
</dbReference>
<dbReference type="CDD" id="cd02133">
    <property type="entry name" value="PA_C5a_like"/>
    <property type="match status" value="1"/>
</dbReference>
<keyword evidence="19" id="KW-1185">Reference proteome</keyword>
<evidence type="ECO:0000259" key="17">
    <source>
        <dbReference type="Pfam" id="PF13860"/>
    </source>
</evidence>
<dbReference type="InterPro" id="IPR050131">
    <property type="entry name" value="Peptidase_S8_subtilisin-like"/>
</dbReference>
<evidence type="ECO:0000259" key="14">
    <source>
        <dbReference type="Pfam" id="PF02225"/>
    </source>
</evidence>
<dbReference type="EMBL" id="QLZR01000003">
    <property type="protein sequence ID" value="RAZ77765.1"/>
    <property type="molecule type" value="Genomic_DNA"/>
</dbReference>
<dbReference type="Pfam" id="PF11614">
    <property type="entry name" value="FixG_C"/>
    <property type="match status" value="1"/>
</dbReference>
<feature type="signal peptide" evidence="12">
    <location>
        <begin position="1"/>
        <end position="28"/>
    </location>
</feature>
<keyword evidence="6 9" id="KW-0378">Hydrolase</keyword>
<dbReference type="InterPro" id="IPR022398">
    <property type="entry name" value="Peptidase_S8_His-AS"/>
</dbReference>
<feature type="active site" description="Charge relay system" evidence="8 9">
    <location>
        <position position="532"/>
    </location>
</feature>
<dbReference type="CDD" id="cd07474">
    <property type="entry name" value="Peptidases_S8_subtilisin_Vpr-like"/>
    <property type="match status" value="1"/>
</dbReference>
<protein>
    <submittedName>
        <fullName evidence="18">Peptidase S8</fullName>
    </submittedName>
</protein>
<dbReference type="InterPro" id="IPR023828">
    <property type="entry name" value="Peptidase_S8_Ser-AS"/>
</dbReference>
<evidence type="ECO:0000259" key="13">
    <source>
        <dbReference type="Pfam" id="PF00082"/>
    </source>
</evidence>
<proteinExistence type="inferred from homology"/>
<evidence type="ECO:0000259" key="15">
    <source>
        <dbReference type="Pfam" id="PF05922"/>
    </source>
</evidence>
<dbReference type="SUPFAM" id="SSF52025">
    <property type="entry name" value="PA domain"/>
    <property type="match status" value="1"/>
</dbReference>
<dbReference type="PROSITE" id="PS51892">
    <property type="entry name" value="SUBTILASE"/>
    <property type="match status" value="1"/>
</dbReference>
<feature type="active site" description="Charge relay system" evidence="8 9">
    <location>
        <position position="183"/>
    </location>
</feature>
<keyword evidence="7 9" id="KW-0720">Serine protease</keyword>
<dbReference type="PANTHER" id="PTHR43806:SF65">
    <property type="entry name" value="SERINE PROTEASE APRX"/>
    <property type="match status" value="1"/>
</dbReference>
<dbReference type="InterPro" id="IPR025965">
    <property type="entry name" value="FlgD/Vpr_Ig-like"/>
</dbReference>
<comment type="similarity">
    <text evidence="1 9 10">Belongs to the peptidase S8 family.</text>
</comment>
<keyword evidence="3" id="KW-0964">Secreted</keyword>
<dbReference type="RefSeq" id="WP_112223492.1">
    <property type="nucleotide sequence ID" value="NZ_CP047673.1"/>
</dbReference>
<dbReference type="GO" id="GO:0004252">
    <property type="term" value="F:serine-type endopeptidase activity"/>
    <property type="evidence" value="ECO:0007669"/>
    <property type="project" value="UniProtKB-UniRule"/>
</dbReference>
<dbReference type="InterPro" id="IPR034213">
    <property type="entry name" value="S8_Vpr-like"/>
</dbReference>
<sequence>MQQKFKRFSIYILIFLLAFSSFGGQALANSTTPASSPAILHLGEDATALEELTVIVELDEESILQAKHKGKIQSEQFLSEERDRVLTELQEDGVSVELIQEYDTVFSGFSIEIASSDINLLAEIAGVKAIYSNQEYLVTPFDAESINPELYSPQMLDSAPFIGSDDAWAAGYTGEGVTVAVLDTGVDYTHPDLAHAFGDYKGWDFVDNDNDPQETPAGDPRGATTNHGSHVAGTIAANGNIKGVAPDATLYAYRVLGPGGRGTTANVIAGIERAVTDGADVMNLSLGAAVNDPDYATSIALDTAMADGVVAVTSNGNSGPNNWTVGSPGTSREAISVGATQLPYNMYSAELFTSEGVSYPSAATMGFPSEEELLALNEGEFEFVHAGLGGTAAFANVDVAGKIALISRGEFAFVDKVQNAKNAGAVGVVMYNNVAGEVPNVPGLALPTIRTTLADGQKLLSELAAGNNTISFDIEFAQAVGETMASFSSRGPVMDTWMIKPDVSAPGVAIVSTVPTHNPANPHGYASMQGTSMSAPHVAGAAALVLQAHPDWGVDFVKAALMNTAENIYDADGNLYPHNSQGAGSIRVLDAINTETLALPGSHSFGIFEKDGGKELKRQKFTVHNLSDESKNYSIKFTGHEGIKVQTSKNLQVQPGKTQDLNFSVQVDAGKLAPGYYEGTFILSDGTQTIEVPTILFVQQPDYPLITSIALGLSGGNLVGNVNLPAGADSFELRIRNADTGALLATPAQTTDLSRGLHSFSWDMTINGAPLTPGRYQINAYAKKGDRDIEFAGGVLTINAE</sequence>
<evidence type="ECO:0000259" key="16">
    <source>
        <dbReference type="Pfam" id="PF11614"/>
    </source>
</evidence>
<evidence type="ECO:0000256" key="4">
    <source>
        <dbReference type="ARBA" id="ARBA00022670"/>
    </source>
</evidence>
<accession>A0A365KX72</accession>
<evidence type="ECO:0000256" key="7">
    <source>
        <dbReference type="ARBA" id="ARBA00022825"/>
    </source>
</evidence>
<dbReference type="GO" id="GO:0006508">
    <property type="term" value="P:proteolysis"/>
    <property type="evidence" value="ECO:0007669"/>
    <property type="project" value="UniProtKB-KW"/>
</dbReference>
<comment type="caution">
    <text evidence="18">The sequence shown here is derived from an EMBL/GenBank/DDBJ whole genome shotgun (WGS) entry which is preliminary data.</text>
</comment>
<dbReference type="PROSITE" id="PS00136">
    <property type="entry name" value="SUBTILASE_ASP"/>
    <property type="match status" value="1"/>
</dbReference>
<evidence type="ECO:0000256" key="8">
    <source>
        <dbReference type="PIRSR" id="PIRSR615500-1"/>
    </source>
</evidence>